<proteinExistence type="predicted"/>
<organism evidence="7 8">
    <name type="scientific">Carnobacterium antarcticum</name>
    <dbReference type="NCBI Taxonomy" id="2126436"/>
    <lineage>
        <taxon>Bacteria</taxon>
        <taxon>Bacillati</taxon>
        <taxon>Bacillota</taxon>
        <taxon>Bacilli</taxon>
        <taxon>Lactobacillales</taxon>
        <taxon>Carnobacteriaceae</taxon>
        <taxon>Carnobacterium</taxon>
    </lineage>
</organism>
<dbReference type="PANTHER" id="PTHR21666">
    <property type="entry name" value="PEPTIDASE-RELATED"/>
    <property type="match status" value="1"/>
</dbReference>
<dbReference type="CDD" id="cd12797">
    <property type="entry name" value="M23_peptidase"/>
    <property type="match status" value="1"/>
</dbReference>
<keyword evidence="2" id="KW-0175">Coiled coil</keyword>
<dbReference type="InterPro" id="IPR057309">
    <property type="entry name" value="PcsB_CC"/>
</dbReference>
<dbReference type="Pfam" id="PF01551">
    <property type="entry name" value="Peptidase_M23"/>
    <property type="match status" value="1"/>
</dbReference>
<accession>A0ABW4NNW8</accession>
<sequence>MKKKLTTGLIAAMMFASPFVLPTIAKADSIQELEKQKQELESKSNDLNSKIKKQEDTLNNLESEKANLEGDVKQLQIEIDEVVIKLHEQEQKLTESKEKIEKLKKKIEELKELIAQREEKLDNQARVVQTDGSSENMMEMIMTAESLSDLIGRVGVINQLVSANKDIVTEQQNDQKTLESNEAEAEKEKVAIEKLKGEIEVTKNNLVTQKAEMDDKIVQLAVQYDMTEDEKNTFVKEQQVVATQTSVLSEELQQERQRIIEEEQARQAAAQKAAKEAAEQAEAAEAAAAAQQQQQAKASTETPAPSAPQESSQSAPASSSNSSGFIRPSNGVTTSPFGYRVHPVTGAHKLHGGMDFGGSGPIVAAQGGTVMVAGYDSGWGNYVKIDHGNGLQTLYAHMQSGSLTVAPGQQVSQGQHLGTMGMTGTATGVHLHFEVYVNGTRVNPASYLGM</sequence>
<evidence type="ECO:0000313" key="7">
    <source>
        <dbReference type="EMBL" id="MFD1800135.1"/>
    </source>
</evidence>
<feature type="signal peptide" evidence="4">
    <location>
        <begin position="1"/>
        <end position="27"/>
    </location>
</feature>
<keyword evidence="8" id="KW-1185">Reference proteome</keyword>
<dbReference type="InterPro" id="IPR016047">
    <property type="entry name" value="M23ase_b-sheet_dom"/>
</dbReference>
<feature type="coiled-coil region" evidence="2">
    <location>
        <begin position="23"/>
        <end position="127"/>
    </location>
</feature>
<evidence type="ECO:0000256" key="3">
    <source>
        <dbReference type="SAM" id="MobiDB-lite"/>
    </source>
</evidence>
<dbReference type="Proteomes" id="UP001597285">
    <property type="component" value="Unassembled WGS sequence"/>
</dbReference>
<feature type="domain" description="Peptidoglycan hydrolase PcsB coiled-coil" evidence="6">
    <location>
        <begin position="107"/>
        <end position="180"/>
    </location>
</feature>
<protein>
    <submittedName>
        <fullName evidence="7">Peptidoglycan DD-metalloendopeptidase family protein</fullName>
    </submittedName>
</protein>
<dbReference type="Gene3D" id="6.10.250.3150">
    <property type="match status" value="1"/>
</dbReference>
<dbReference type="InterPro" id="IPR011055">
    <property type="entry name" value="Dup_hybrid_motif"/>
</dbReference>
<dbReference type="PANTHER" id="PTHR21666:SF270">
    <property type="entry name" value="MUREIN HYDROLASE ACTIVATOR ENVC"/>
    <property type="match status" value="1"/>
</dbReference>
<feature type="chain" id="PRO_5046873185" evidence="4">
    <location>
        <begin position="28"/>
        <end position="450"/>
    </location>
</feature>
<evidence type="ECO:0000256" key="1">
    <source>
        <dbReference type="ARBA" id="ARBA00022729"/>
    </source>
</evidence>
<evidence type="ECO:0000259" key="5">
    <source>
        <dbReference type="Pfam" id="PF01551"/>
    </source>
</evidence>
<feature type="region of interest" description="Disordered" evidence="3">
    <location>
        <begin position="270"/>
        <end position="337"/>
    </location>
</feature>
<dbReference type="Gene3D" id="2.70.70.10">
    <property type="entry name" value="Glucose Permease (Domain IIA)"/>
    <property type="match status" value="1"/>
</dbReference>
<dbReference type="SUPFAM" id="SSF90257">
    <property type="entry name" value="Myosin rod fragments"/>
    <property type="match status" value="1"/>
</dbReference>
<reference evidence="8" key="1">
    <citation type="journal article" date="2019" name="Int. J. Syst. Evol. Microbiol.">
        <title>The Global Catalogue of Microorganisms (GCM) 10K type strain sequencing project: providing services to taxonomists for standard genome sequencing and annotation.</title>
        <authorList>
            <consortium name="The Broad Institute Genomics Platform"/>
            <consortium name="The Broad Institute Genome Sequencing Center for Infectious Disease"/>
            <person name="Wu L."/>
            <person name="Ma J."/>
        </authorList>
    </citation>
    <scope>NUCLEOTIDE SEQUENCE [LARGE SCALE GENOMIC DNA]</scope>
    <source>
        <strain evidence="8">KCTC 42143</strain>
    </source>
</reference>
<gene>
    <name evidence="7" type="ORF">ACFSBK_09795</name>
</gene>
<evidence type="ECO:0000313" key="8">
    <source>
        <dbReference type="Proteomes" id="UP001597285"/>
    </source>
</evidence>
<dbReference type="EMBL" id="JBHUFF010000018">
    <property type="protein sequence ID" value="MFD1800135.1"/>
    <property type="molecule type" value="Genomic_DNA"/>
</dbReference>
<keyword evidence="1 4" id="KW-0732">Signal</keyword>
<dbReference type="RefSeq" id="WP_058920058.1">
    <property type="nucleotide sequence ID" value="NZ_JBHSQC010000006.1"/>
</dbReference>
<dbReference type="SUPFAM" id="SSF51261">
    <property type="entry name" value="Duplicated hybrid motif"/>
    <property type="match status" value="1"/>
</dbReference>
<dbReference type="Pfam" id="PF24568">
    <property type="entry name" value="CC_PcsB"/>
    <property type="match status" value="1"/>
</dbReference>
<evidence type="ECO:0000256" key="4">
    <source>
        <dbReference type="SAM" id="SignalP"/>
    </source>
</evidence>
<comment type="caution">
    <text evidence="7">The sequence shown here is derived from an EMBL/GenBank/DDBJ whole genome shotgun (WGS) entry which is preliminary data.</text>
</comment>
<feature type="compositionally biased region" description="Low complexity" evidence="3">
    <location>
        <begin position="280"/>
        <end position="323"/>
    </location>
</feature>
<feature type="domain" description="M23ase beta-sheet core" evidence="5">
    <location>
        <begin position="350"/>
        <end position="444"/>
    </location>
</feature>
<evidence type="ECO:0000259" key="6">
    <source>
        <dbReference type="Pfam" id="PF24568"/>
    </source>
</evidence>
<evidence type="ECO:0000256" key="2">
    <source>
        <dbReference type="SAM" id="Coils"/>
    </source>
</evidence>
<name>A0ABW4NNW8_9LACT</name>
<dbReference type="InterPro" id="IPR050570">
    <property type="entry name" value="Cell_wall_metabolism_enzyme"/>
</dbReference>
<feature type="coiled-coil region" evidence="2">
    <location>
        <begin position="168"/>
        <end position="212"/>
    </location>
</feature>